<gene>
    <name evidence="2" type="ORF">AJ79_05958</name>
</gene>
<comment type="caution">
    <text evidence="2">The sequence shown here is derived from an EMBL/GenBank/DDBJ whole genome shotgun (WGS) entry which is preliminary data.</text>
</comment>
<evidence type="ECO:0000259" key="1">
    <source>
        <dbReference type="Pfam" id="PF20255"/>
    </source>
</evidence>
<dbReference type="InterPro" id="IPR046541">
    <property type="entry name" value="DUF6606"/>
</dbReference>
<accession>A0A2B7XHS0</accession>
<feature type="domain" description="DUF6606" evidence="1">
    <location>
        <begin position="16"/>
        <end position="191"/>
    </location>
</feature>
<dbReference type="EMBL" id="PDNB01000100">
    <property type="protein sequence ID" value="PGH08676.1"/>
    <property type="molecule type" value="Genomic_DNA"/>
</dbReference>
<dbReference type="AlphaFoldDB" id="A0A2B7XHS0"/>
<organism evidence="2 3">
    <name type="scientific">Helicocarpus griseus UAMH5409</name>
    <dbReference type="NCBI Taxonomy" id="1447875"/>
    <lineage>
        <taxon>Eukaryota</taxon>
        <taxon>Fungi</taxon>
        <taxon>Dikarya</taxon>
        <taxon>Ascomycota</taxon>
        <taxon>Pezizomycotina</taxon>
        <taxon>Eurotiomycetes</taxon>
        <taxon>Eurotiomycetidae</taxon>
        <taxon>Onygenales</taxon>
        <taxon>Ajellomycetaceae</taxon>
        <taxon>Helicocarpus</taxon>
    </lineage>
</organism>
<name>A0A2B7XHS0_9EURO</name>
<sequence length="206" mass="23460">MEGKLLNHSQSAIMYLVHHIFLPPELPQEDDFDLRYEAILLDICFEALERFRLYVGPEQRVVVQTVIDMVSNLKSVRDSSDGSIREDQLKEAMRRLCNKADGIIPLYIRAQNATVLISRAEKSINFEMFELSPLNQAVITTKGRLRRSFPGPAFALDIDTFEKTQFQAMVAHTLAEMSHQSAADTLPKVKRPAKCTLRIATQPIRM</sequence>
<proteinExistence type="predicted"/>
<keyword evidence="3" id="KW-1185">Reference proteome</keyword>
<dbReference type="Proteomes" id="UP000223968">
    <property type="component" value="Unassembled WGS sequence"/>
</dbReference>
<reference evidence="2 3" key="1">
    <citation type="submission" date="2017-10" db="EMBL/GenBank/DDBJ databases">
        <title>Comparative genomics in systemic dimorphic fungi from Ajellomycetaceae.</title>
        <authorList>
            <person name="Munoz J.F."/>
            <person name="Mcewen J.G."/>
            <person name="Clay O.K."/>
            <person name="Cuomo C.A."/>
        </authorList>
    </citation>
    <scope>NUCLEOTIDE SEQUENCE [LARGE SCALE GENOMIC DNA]</scope>
    <source>
        <strain evidence="2 3">UAMH5409</strain>
    </source>
</reference>
<dbReference type="OrthoDB" id="3182339at2759"/>
<dbReference type="STRING" id="1447875.A0A2B7XHS0"/>
<evidence type="ECO:0000313" key="3">
    <source>
        <dbReference type="Proteomes" id="UP000223968"/>
    </source>
</evidence>
<evidence type="ECO:0000313" key="2">
    <source>
        <dbReference type="EMBL" id="PGH08676.1"/>
    </source>
</evidence>
<protein>
    <recommendedName>
        <fullName evidence="1">DUF6606 domain-containing protein</fullName>
    </recommendedName>
</protein>
<dbReference type="Pfam" id="PF20255">
    <property type="entry name" value="DUF6606"/>
    <property type="match status" value="1"/>
</dbReference>